<feature type="compositionally biased region" description="Acidic residues" evidence="1">
    <location>
        <begin position="109"/>
        <end position="154"/>
    </location>
</feature>
<keyword evidence="3" id="KW-0732">Signal</keyword>
<evidence type="ECO:0000256" key="1">
    <source>
        <dbReference type="SAM" id="MobiDB-lite"/>
    </source>
</evidence>
<feature type="transmembrane region" description="Helical" evidence="2">
    <location>
        <begin position="367"/>
        <end position="388"/>
    </location>
</feature>
<name>A0ABX8BM24_9ACTN</name>
<dbReference type="EMBL" id="CP074133">
    <property type="protein sequence ID" value="QUX23297.1"/>
    <property type="molecule type" value="Genomic_DNA"/>
</dbReference>
<feature type="chain" id="PRO_5045265974" evidence="3">
    <location>
        <begin position="35"/>
        <end position="405"/>
    </location>
</feature>
<dbReference type="InterPro" id="IPR006311">
    <property type="entry name" value="TAT_signal"/>
</dbReference>
<reference evidence="4 5" key="1">
    <citation type="submission" date="2021-05" db="EMBL/GenBank/DDBJ databases">
        <title>Direct Submission.</title>
        <authorList>
            <person name="Li K."/>
            <person name="Gao J."/>
        </authorList>
    </citation>
    <scope>NUCLEOTIDE SEQUENCE [LARGE SCALE GENOMIC DNA]</scope>
    <source>
        <strain evidence="4 5">Mg02</strain>
    </source>
</reference>
<keyword evidence="2" id="KW-0472">Membrane</keyword>
<evidence type="ECO:0000256" key="2">
    <source>
        <dbReference type="SAM" id="Phobius"/>
    </source>
</evidence>
<accession>A0ABX8BM24</accession>
<proteinExistence type="predicted"/>
<gene>
    <name evidence="4" type="ORF">KGD84_02580</name>
</gene>
<dbReference type="RefSeq" id="WP_220564521.1">
    <property type="nucleotide sequence ID" value="NZ_CP074133.1"/>
</dbReference>
<feature type="signal peptide" evidence="3">
    <location>
        <begin position="1"/>
        <end position="34"/>
    </location>
</feature>
<keyword evidence="2" id="KW-1133">Transmembrane helix</keyword>
<organism evidence="4 5">
    <name type="scientific">Nocardiopsis changdeensis</name>
    <dbReference type="NCBI Taxonomy" id="2831969"/>
    <lineage>
        <taxon>Bacteria</taxon>
        <taxon>Bacillati</taxon>
        <taxon>Actinomycetota</taxon>
        <taxon>Actinomycetes</taxon>
        <taxon>Streptosporangiales</taxon>
        <taxon>Nocardiopsidaceae</taxon>
        <taxon>Nocardiopsis</taxon>
    </lineage>
</organism>
<dbReference type="Proteomes" id="UP000676079">
    <property type="component" value="Chromosome"/>
</dbReference>
<evidence type="ECO:0000313" key="5">
    <source>
        <dbReference type="Proteomes" id="UP000676079"/>
    </source>
</evidence>
<protein>
    <submittedName>
        <fullName evidence="4">Cell wall protein</fullName>
    </submittedName>
</protein>
<evidence type="ECO:0000313" key="4">
    <source>
        <dbReference type="EMBL" id="QUX23297.1"/>
    </source>
</evidence>
<feature type="region of interest" description="Disordered" evidence="1">
    <location>
        <begin position="317"/>
        <end position="365"/>
    </location>
</feature>
<evidence type="ECO:0000256" key="3">
    <source>
        <dbReference type="SAM" id="SignalP"/>
    </source>
</evidence>
<dbReference type="PROSITE" id="PS51318">
    <property type="entry name" value="TAT"/>
    <property type="match status" value="1"/>
</dbReference>
<keyword evidence="5" id="KW-1185">Reference proteome</keyword>
<feature type="compositionally biased region" description="Gly residues" evidence="1">
    <location>
        <begin position="155"/>
        <end position="165"/>
    </location>
</feature>
<feature type="compositionally biased region" description="Basic and acidic residues" evidence="1">
    <location>
        <begin position="334"/>
        <end position="352"/>
    </location>
</feature>
<feature type="region of interest" description="Disordered" evidence="1">
    <location>
        <begin position="100"/>
        <end position="204"/>
    </location>
</feature>
<sequence length="405" mass="41499">MKNTKIAARRVFQAGAAFAALGALSIATALPAAADEQYGWAYATSNGGNGFIETQDGSVSDAFSVDYGWVSWSGTSSASVTSSGILATVEVPSVRVQITVSDAENGLPTEEDEELTEDEEPTESEEPTDGAEDPEGGEDTGDDDTSGGGEDDGSSEGGDNGNGDGGDTDEPAPTTPPVDGDDETVDPSPEPSPSPSAEAEDTDADATVVTLDETNSETVADSDEVLVEATISGISVSTFKSWDGSVEHSVDPGTVSNITAPEGVEFTITPDIYEWEQPTEVDGYLWEDAYSVLDYDFKADGELVQFVTIAETGVGTVTIGEGENPGGGDDDGEEKPRPEKPIEKPEGEDKKPVAKPSEALATTGSPIGGLIAAGAAIAAGGGAAAYLARRKKNAAVEAPAEENDN</sequence>
<keyword evidence="2" id="KW-0812">Transmembrane</keyword>